<feature type="compositionally biased region" description="Pro residues" evidence="1">
    <location>
        <begin position="195"/>
        <end position="205"/>
    </location>
</feature>
<dbReference type="Proteomes" id="UP000292235">
    <property type="component" value="Chromosome"/>
</dbReference>
<feature type="region of interest" description="Disordered" evidence="1">
    <location>
        <begin position="1"/>
        <end position="53"/>
    </location>
</feature>
<evidence type="ECO:0000313" key="2">
    <source>
        <dbReference type="EMBL" id="QBI54774.1"/>
    </source>
</evidence>
<reference evidence="2 3" key="1">
    <citation type="submission" date="2019-02" db="EMBL/GenBank/DDBJ databases">
        <authorList>
            <person name="Khodamoradi S."/>
            <person name="Hahnke R.L."/>
            <person name="Kaempfer P."/>
            <person name="Schumann P."/>
            <person name="Rohde M."/>
            <person name="Steinert M."/>
            <person name="Luzhetskyy A."/>
            <person name="Wink J."/>
            <person name="Ruckert C."/>
        </authorList>
    </citation>
    <scope>NUCLEOTIDE SEQUENCE [LARGE SCALE GENOMIC DNA]</scope>
    <source>
        <strain evidence="2 3">M2</strain>
    </source>
</reference>
<dbReference type="AlphaFoldDB" id="A0A4P6Q764"/>
<feature type="compositionally biased region" description="Basic residues" evidence="1">
    <location>
        <begin position="24"/>
        <end position="42"/>
    </location>
</feature>
<feature type="compositionally biased region" description="Basic residues" evidence="1">
    <location>
        <begin position="149"/>
        <end position="171"/>
    </location>
</feature>
<feature type="compositionally biased region" description="Low complexity" evidence="1">
    <location>
        <begin position="1"/>
        <end position="23"/>
    </location>
</feature>
<sequence length="354" mass="38422">MFRPGPRGQAAARRGAVAGARTARWPRRIGARGRRHVARGARGRPPGAPRPDGVGFWGPMPVLRAASAGAVATRCTKSRRQGRFRAIRCASCATAAAARLRARWEIGHCWTKRPALFRIAESRCVGGASGRRRGGCRRTYVRLVAPTRLHGRRRLPRARPRRPRRVGHRRACGAVGAGPARLPPPPLLSEDRPSPGRPARPPSGPVPLASGARPAGTGCDGRRLHHSPPLLLLSGEVHPSPGSSQGRTADPCRPPPITATGEHPTRSPQVRPSAVLVLQRQFAMSWPPKVGNRGWSLLILKPGCRSSPRPSGRWITREPRVGEQPPRLRGFRRLGKVTAAAEPRVAMQWPPSQW</sequence>
<evidence type="ECO:0000256" key="1">
    <source>
        <dbReference type="SAM" id="MobiDB-lite"/>
    </source>
</evidence>
<dbReference type="EMBL" id="CP036455">
    <property type="protein sequence ID" value="QBI54774.1"/>
    <property type="molecule type" value="Genomic_DNA"/>
</dbReference>
<protein>
    <submittedName>
        <fullName evidence="2">Uncharacterized protein</fullName>
    </submittedName>
</protein>
<proteinExistence type="predicted"/>
<evidence type="ECO:0000313" key="3">
    <source>
        <dbReference type="Proteomes" id="UP000292235"/>
    </source>
</evidence>
<keyword evidence="3" id="KW-1185">Reference proteome</keyword>
<name>A0A4P6Q764_9ACTN</name>
<dbReference type="KEGG" id="strr:EKD16_14980"/>
<feature type="region of interest" description="Disordered" evidence="1">
    <location>
        <begin position="148"/>
        <end position="270"/>
    </location>
</feature>
<gene>
    <name evidence="2" type="ORF">EKD16_14980</name>
</gene>
<accession>A0A4P6Q764</accession>
<organism evidence="2 3">
    <name type="scientific">Streptomonospora litoralis</name>
    <dbReference type="NCBI Taxonomy" id="2498135"/>
    <lineage>
        <taxon>Bacteria</taxon>
        <taxon>Bacillati</taxon>
        <taxon>Actinomycetota</taxon>
        <taxon>Actinomycetes</taxon>
        <taxon>Streptosporangiales</taxon>
        <taxon>Nocardiopsidaceae</taxon>
        <taxon>Streptomonospora</taxon>
    </lineage>
</organism>